<dbReference type="Pfam" id="PF12796">
    <property type="entry name" value="Ank_2"/>
    <property type="match status" value="4"/>
</dbReference>
<proteinExistence type="predicted"/>
<protein>
    <submittedName>
        <fullName evidence="6">Ankyrin repeat and SOCS box containing 15</fullName>
    </submittedName>
</protein>
<dbReference type="PRINTS" id="PR01415">
    <property type="entry name" value="ANKYRIN"/>
</dbReference>
<reference evidence="6" key="3">
    <citation type="submission" date="2025-09" db="UniProtKB">
        <authorList>
            <consortium name="Ensembl"/>
        </authorList>
    </citation>
    <scope>IDENTIFICATION</scope>
</reference>
<evidence type="ECO:0000259" key="5">
    <source>
        <dbReference type="PROSITE" id="PS50225"/>
    </source>
</evidence>
<evidence type="ECO:0000256" key="3">
    <source>
        <dbReference type="ARBA" id="ARBA00023043"/>
    </source>
</evidence>
<feature type="repeat" description="ANK" evidence="4">
    <location>
        <begin position="174"/>
        <end position="206"/>
    </location>
</feature>
<evidence type="ECO:0000256" key="4">
    <source>
        <dbReference type="PROSITE-ProRule" id="PRU00023"/>
    </source>
</evidence>
<dbReference type="InterPro" id="IPR036036">
    <property type="entry name" value="SOCS_box-like_dom_sf"/>
</dbReference>
<dbReference type="GO" id="GO:0005737">
    <property type="term" value="C:cytoplasm"/>
    <property type="evidence" value="ECO:0007669"/>
    <property type="project" value="TreeGrafter"/>
</dbReference>
<feature type="repeat" description="ANK" evidence="4">
    <location>
        <begin position="272"/>
        <end position="304"/>
    </location>
</feature>
<dbReference type="Gene3D" id="1.10.750.20">
    <property type="entry name" value="SOCS box"/>
    <property type="match status" value="1"/>
</dbReference>
<organism evidence="6 7">
    <name type="scientific">Scleropages formosus</name>
    <name type="common">Asian bonytongue</name>
    <name type="synonym">Osteoglossum formosum</name>
    <dbReference type="NCBI Taxonomy" id="113540"/>
    <lineage>
        <taxon>Eukaryota</taxon>
        <taxon>Metazoa</taxon>
        <taxon>Chordata</taxon>
        <taxon>Craniata</taxon>
        <taxon>Vertebrata</taxon>
        <taxon>Euteleostomi</taxon>
        <taxon>Actinopterygii</taxon>
        <taxon>Neopterygii</taxon>
        <taxon>Teleostei</taxon>
        <taxon>Osteoglossocephala</taxon>
        <taxon>Osteoglossomorpha</taxon>
        <taxon>Osteoglossiformes</taxon>
        <taxon>Osteoglossidae</taxon>
        <taxon>Scleropages</taxon>
    </lineage>
</organism>
<evidence type="ECO:0000313" key="6">
    <source>
        <dbReference type="Ensembl" id="ENSSFOP00015063591.1"/>
    </source>
</evidence>
<dbReference type="SUPFAM" id="SSF158235">
    <property type="entry name" value="SOCS box-like"/>
    <property type="match status" value="1"/>
</dbReference>
<feature type="repeat" description="ANK" evidence="4">
    <location>
        <begin position="207"/>
        <end position="239"/>
    </location>
</feature>
<dbReference type="Ensembl" id="ENSSFOT00015071287.1">
    <property type="protein sequence ID" value="ENSSFOP00015063591.1"/>
    <property type="gene ID" value="ENSSFOG00015027551.1"/>
</dbReference>
<feature type="domain" description="SOCS box" evidence="5">
    <location>
        <begin position="475"/>
        <end position="521"/>
    </location>
</feature>
<dbReference type="GeneTree" id="ENSGT00940000157073"/>
<sequence>MDTSDKREDGLEFIIQKSTEESCTEPFLGSAGRLTAAFAETDTRGWLPLHRAAVQTNVDVLDMVVQGDLEERTLEGETALMLAVQAGLLGNVKVLLENGASPHNTNSRNESPLLLAVRIRSYDIVSTLIMKGAFVEQVCLKKWTAMHEAARVGCDDIMMLLLRNGGRVTERDGHGVTPLGVAAENAHAEVLEILIYHGADVNARAPNGDSVLHDAAASGNPDCVDLLLQNGANANIENLSSQLPIHRAAYKGHYLALKILIPVTTKRAICRSGQSPIHCAADGGHAQCLALLIENGFDVNATLERYIFENYADKRRTALYFTVSNGDITCTELLLNAGAKPDRDPLHCLLVAVRAGRYEIVRLLLAKRADVNCYFTVVSDTVFPTALQYCLRDEVMMRLLLNGSYDAGRCFCCHHDNMVSTAFCDFISVSCLKHLTGTVVRVLLDYVGHVSICSKLKLTLEKHKEWPEIADILGNPRSLKHLCRLVIRRQMSVKTLCDISTMESSPLPPRIKDYLLYKEYDLYGKSVGLSR</sequence>
<dbReference type="FunFam" id="1.10.750.20:FF:000001">
    <property type="entry name" value="Ankyrin repeat and SOCS box containing 1"/>
    <property type="match status" value="1"/>
</dbReference>
<dbReference type="InterPro" id="IPR001496">
    <property type="entry name" value="SOCS_box"/>
</dbReference>
<name>A0A8C9VR20_SCLFO</name>
<dbReference type="SMART" id="SM00969">
    <property type="entry name" value="SOCS_box"/>
    <property type="match status" value="1"/>
</dbReference>
<comment type="pathway">
    <text evidence="1">Protein modification; protein ubiquitination.</text>
</comment>
<dbReference type="Gene3D" id="1.25.40.20">
    <property type="entry name" value="Ankyrin repeat-containing domain"/>
    <property type="match status" value="4"/>
</dbReference>
<evidence type="ECO:0000256" key="1">
    <source>
        <dbReference type="ARBA" id="ARBA00004906"/>
    </source>
</evidence>
<dbReference type="GO" id="GO:0035556">
    <property type="term" value="P:intracellular signal transduction"/>
    <property type="evidence" value="ECO:0007669"/>
    <property type="project" value="InterPro"/>
</dbReference>
<evidence type="ECO:0000256" key="2">
    <source>
        <dbReference type="ARBA" id="ARBA00022737"/>
    </source>
</evidence>
<dbReference type="SMART" id="SM00248">
    <property type="entry name" value="ANK"/>
    <property type="match status" value="10"/>
</dbReference>
<keyword evidence="7" id="KW-1185">Reference proteome</keyword>
<dbReference type="AlphaFoldDB" id="A0A8C9VR20"/>
<dbReference type="PANTHER" id="PTHR24198:SF187">
    <property type="entry name" value="ANKYRIN REPEAT AND SOCS BOX CONTAINING 15"/>
    <property type="match status" value="1"/>
</dbReference>
<keyword evidence="2" id="KW-0677">Repeat</keyword>
<dbReference type="SUPFAM" id="SSF48403">
    <property type="entry name" value="Ankyrin repeat"/>
    <property type="match status" value="2"/>
</dbReference>
<reference evidence="6" key="2">
    <citation type="submission" date="2025-08" db="UniProtKB">
        <authorList>
            <consortium name="Ensembl"/>
        </authorList>
    </citation>
    <scope>IDENTIFICATION</scope>
</reference>
<dbReference type="UniPathway" id="UPA00143"/>
<dbReference type="PROSITE" id="PS50225">
    <property type="entry name" value="SOCS"/>
    <property type="match status" value="1"/>
</dbReference>
<accession>A0A8C9VR20</accession>
<evidence type="ECO:0000313" key="7">
    <source>
        <dbReference type="Proteomes" id="UP000694397"/>
    </source>
</evidence>
<dbReference type="Pfam" id="PF07525">
    <property type="entry name" value="SOCS_box"/>
    <property type="match status" value="1"/>
</dbReference>
<keyword evidence="3 4" id="KW-0040">ANK repeat</keyword>
<dbReference type="PROSITE" id="PS50088">
    <property type="entry name" value="ANK_REPEAT"/>
    <property type="match status" value="5"/>
</dbReference>
<dbReference type="Proteomes" id="UP000694397">
    <property type="component" value="Chromosome 21"/>
</dbReference>
<dbReference type="SMART" id="SM00253">
    <property type="entry name" value="SOCS"/>
    <property type="match status" value="1"/>
</dbReference>
<feature type="repeat" description="ANK" evidence="4">
    <location>
        <begin position="75"/>
        <end position="107"/>
    </location>
</feature>
<feature type="repeat" description="ANK" evidence="4">
    <location>
        <begin position="141"/>
        <end position="173"/>
    </location>
</feature>
<dbReference type="PROSITE" id="PS50297">
    <property type="entry name" value="ANK_REP_REGION"/>
    <property type="match status" value="4"/>
</dbReference>
<dbReference type="InterPro" id="IPR002110">
    <property type="entry name" value="Ankyrin_rpt"/>
</dbReference>
<reference evidence="6 7" key="1">
    <citation type="submission" date="2019-04" db="EMBL/GenBank/DDBJ databases">
        <authorList>
            <consortium name="Wellcome Sanger Institute Data Sharing"/>
        </authorList>
    </citation>
    <scope>NUCLEOTIDE SEQUENCE [LARGE SCALE GENOMIC DNA]</scope>
</reference>
<dbReference type="PANTHER" id="PTHR24198">
    <property type="entry name" value="ANKYRIN REPEAT AND PROTEIN KINASE DOMAIN-CONTAINING PROTEIN"/>
    <property type="match status" value="1"/>
</dbReference>
<dbReference type="GO" id="GO:0016567">
    <property type="term" value="P:protein ubiquitination"/>
    <property type="evidence" value="ECO:0007669"/>
    <property type="project" value="UniProtKB-UniPathway"/>
</dbReference>
<dbReference type="InterPro" id="IPR036770">
    <property type="entry name" value="Ankyrin_rpt-contain_sf"/>
</dbReference>
<gene>
    <name evidence="6" type="primary">ASB15</name>
</gene>